<evidence type="ECO:0000256" key="7">
    <source>
        <dbReference type="ARBA" id="ARBA00023157"/>
    </source>
</evidence>
<evidence type="ECO:0000313" key="13">
    <source>
        <dbReference type="Proteomes" id="UP000515154"/>
    </source>
</evidence>
<feature type="domain" description="Tyrosine-protein phosphatase" evidence="11">
    <location>
        <begin position="594"/>
        <end position="846"/>
    </location>
</feature>
<dbReference type="CDD" id="cd00047">
    <property type="entry name" value="PTPc"/>
    <property type="match status" value="1"/>
</dbReference>
<dbReference type="RefSeq" id="XP_036370698.1">
    <property type="nucleotide sequence ID" value="XM_036514805.1"/>
</dbReference>
<evidence type="ECO:0000256" key="3">
    <source>
        <dbReference type="ARBA" id="ARBA00022723"/>
    </source>
</evidence>
<evidence type="ECO:0000256" key="8">
    <source>
        <dbReference type="ARBA" id="ARBA00051722"/>
    </source>
</evidence>
<feature type="domain" description="Tyrosine specific protein phosphatases" evidence="12">
    <location>
        <begin position="763"/>
        <end position="837"/>
    </location>
</feature>
<dbReference type="InterPro" id="IPR006585">
    <property type="entry name" value="FTP1"/>
</dbReference>
<feature type="domain" description="Tyrosine-protein phosphatase" evidence="11">
    <location>
        <begin position="859"/>
        <end position="1112"/>
    </location>
</feature>
<dbReference type="InterPro" id="IPR000387">
    <property type="entry name" value="Tyr_Pase_dom"/>
</dbReference>
<dbReference type="Pfam" id="PF00102">
    <property type="entry name" value="Y_phosphatase"/>
    <property type="match status" value="2"/>
</dbReference>
<dbReference type="Proteomes" id="UP000515154">
    <property type="component" value="Linkage group LG29"/>
</dbReference>
<dbReference type="SUPFAM" id="SSF49785">
    <property type="entry name" value="Galactose-binding domain-like"/>
    <property type="match status" value="1"/>
</dbReference>
<dbReference type="InterPro" id="IPR050348">
    <property type="entry name" value="Protein-Tyr_Phosphatase"/>
</dbReference>
<keyword evidence="6" id="KW-0904">Protein phosphatase</keyword>
<evidence type="ECO:0000256" key="5">
    <source>
        <dbReference type="ARBA" id="ARBA00022837"/>
    </source>
</evidence>
<comment type="similarity">
    <text evidence="1">Belongs to the protein-tyrosine phosphatase family.</text>
</comment>
<dbReference type="InterPro" id="IPR029021">
    <property type="entry name" value="Prot-tyrosine_phosphatase-like"/>
</dbReference>
<keyword evidence="9" id="KW-1133">Transmembrane helix</keyword>
<keyword evidence="9" id="KW-0812">Transmembrane</keyword>
<dbReference type="Gene3D" id="2.60.120.260">
    <property type="entry name" value="Galactose-binding domain-like"/>
    <property type="match status" value="1"/>
</dbReference>
<dbReference type="SMART" id="SM00607">
    <property type="entry name" value="FTP"/>
    <property type="match status" value="1"/>
</dbReference>
<sequence>MSAENLIIFYIGILMLLSIKQTSTTDCKITKGDCVADDRRVDQFCKGSCFTIPQHCENHKGADLFGKDQKFQCHCKNISNCGFRIHSKCEGGCLPGYKEPYCQTRKYHEFIKNESSKTNKHSYLFSSDNKKEVKPPMKIRFRNKYRFNTVEIYSNYSDATMKVTYPIGMDCKLNSNGSKTICTGDVLARDLYIDGKAEFYRITLYGCPPVLYGEDCINECHCSRGESCHQISGICKNGCEDGWYGEKCDNKTYVNIAQGKNTNQSAIASSQFFFHNGKCESKDSYTRSDKAVDGNFDPALIHGSCAQTQPQKNPFWQVTFDKPYMISQLRIYNQMADRFRLKNFKVFLGPTLCFESRYHEHTEQVIHIKCEKPENTSIVRISLEGKEKQLTLCEVEVLQCVDGFYGDMCMERCKFCEGSKCDQVVGCKQGCVKGYYWDKFFRKCEECSRGLFGQNCQKLCHCSQTCDHITGSCPGKCNEGFHGSDCQEGSFQEEKTENNLVFVIVPLVLLMVLITVMAVAIWYWKKRPVAKRDVRIPKISGNILSEGISEETAHLSGEIPLDECQSICIIMAGSSFRQNLLEYVAHKKQEEEPFNKEFQRLPKLFPMPYNEAMKPENAKKNQYKTILPYDHSRVRLQPDEISSSDYINANFICNQRYIACQGPTQSTVTDFWRMIWQLKCNTIVLLKDMNVSGKTKYMQYWPDEKNTETFGTIKVKHIETNCHSTYIHRRFFISKTGVDQDGSWTIDQYFFKKWPDHDIPQHAEYILEFRNALKNREEISYPLVVHCSAGVGRTGSYICIDILLNEMLNNEAVDVLACIKKLREDRMHLVQKRMQLEFIYDVLVENIITADYDIDVDDIPKEFSRIKQTNDSTRGSILEQQFQELIKQVKPCSMSLTSKDEEELANFNINGVFIDGPSCENQFLVTERPVEGKTVNFLRFVSENCYLNIVAFFHSNRDPPNYLPRTLNESVKIGPYLLKLVTFEDKKICIHSVLKVKFDNKKKSRIEEYLMNHFLVTIWMDRKYPSCADILKLSNILSAHQEKEVNKKFTVHSGTNFNKSGLLCITHILKDAITSQSVINIVRLVRLIKKIQPEIVPNCESYTYIWEVAEYLQKESSLYSNCVQ</sequence>
<evidence type="ECO:0000256" key="9">
    <source>
        <dbReference type="SAM" id="Phobius"/>
    </source>
</evidence>
<feature type="domain" description="Tyrosine specific protein phosphatases" evidence="12">
    <location>
        <begin position="1028"/>
        <end position="1103"/>
    </location>
</feature>
<evidence type="ECO:0000256" key="4">
    <source>
        <dbReference type="ARBA" id="ARBA00022801"/>
    </source>
</evidence>
<dbReference type="Pfam" id="PF22633">
    <property type="entry name" value="F5_F8_type_C_2"/>
    <property type="match status" value="1"/>
</dbReference>
<evidence type="ECO:0000313" key="14">
    <source>
        <dbReference type="RefSeq" id="XP_036370698.1"/>
    </source>
</evidence>
<evidence type="ECO:0000259" key="11">
    <source>
        <dbReference type="PROSITE" id="PS50055"/>
    </source>
</evidence>
<keyword evidence="13" id="KW-1185">Reference proteome</keyword>
<comment type="catalytic activity">
    <reaction evidence="8">
        <text>O-phospho-L-tyrosyl-[protein] + H2O = L-tyrosyl-[protein] + phosphate</text>
        <dbReference type="Rhea" id="RHEA:10684"/>
        <dbReference type="Rhea" id="RHEA-COMP:10136"/>
        <dbReference type="Rhea" id="RHEA-COMP:20101"/>
        <dbReference type="ChEBI" id="CHEBI:15377"/>
        <dbReference type="ChEBI" id="CHEBI:43474"/>
        <dbReference type="ChEBI" id="CHEBI:46858"/>
        <dbReference type="ChEBI" id="CHEBI:61978"/>
        <dbReference type="EC" id="3.1.3.48"/>
    </reaction>
</comment>
<dbReference type="SMART" id="SM00194">
    <property type="entry name" value="PTPc"/>
    <property type="match status" value="1"/>
</dbReference>
<dbReference type="FunFam" id="3.90.190.10:FF:000102">
    <property type="entry name" value="Receptor-type tyrosine-protein phosphatase"/>
    <property type="match status" value="1"/>
</dbReference>
<evidence type="ECO:0000256" key="2">
    <source>
        <dbReference type="ARBA" id="ARBA00013064"/>
    </source>
</evidence>
<dbReference type="SUPFAM" id="SSF52799">
    <property type="entry name" value="(Phosphotyrosine protein) phosphatases II"/>
    <property type="match status" value="2"/>
</dbReference>
<dbReference type="InterPro" id="IPR003595">
    <property type="entry name" value="Tyr_Pase_cat"/>
</dbReference>
<keyword evidence="3" id="KW-0479">Metal-binding</keyword>
<feature type="chain" id="PRO_5028983324" description="protein-tyrosine-phosphatase" evidence="10">
    <location>
        <begin position="25"/>
        <end position="1124"/>
    </location>
</feature>
<reference evidence="14" key="1">
    <citation type="submission" date="2025-08" db="UniProtKB">
        <authorList>
            <consortium name="RefSeq"/>
        </authorList>
    </citation>
    <scope>IDENTIFICATION</scope>
</reference>
<dbReference type="PANTHER" id="PTHR19134">
    <property type="entry name" value="RECEPTOR-TYPE TYROSINE-PROTEIN PHOSPHATASE"/>
    <property type="match status" value="1"/>
</dbReference>
<dbReference type="InterPro" id="IPR008979">
    <property type="entry name" value="Galactose-bd-like_sf"/>
</dbReference>
<dbReference type="PANTHER" id="PTHR19134:SF562">
    <property type="entry name" value="PROTEIN-TYROSINE-PHOSPHATASE"/>
    <property type="match status" value="1"/>
</dbReference>
<evidence type="ECO:0000256" key="10">
    <source>
        <dbReference type="SAM" id="SignalP"/>
    </source>
</evidence>
<name>A0A7E6FSX8_9MOLL</name>
<dbReference type="PROSITE" id="PS50055">
    <property type="entry name" value="TYR_PHOSPHATASE_PTP"/>
    <property type="match status" value="2"/>
</dbReference>
<organism evidence="13 14">
    <name type="scientific">Octopus sinensis</name>
    <name type="common">East Asian common octopus</name>
    <dbReference type="NCBI Taxonomy" id="2607531"/>
    <lineage>
        <taxon>Eukaryota</taxon>
        <taxon>Metazoa</taxon>
        <taxon>Spiralia</taxon>
        <taxon>Lophotrochozoa</taxon>
        <taxon>Mollusca</taxon>
        <taxon>Cephalopoda</taxon>
        <taxon>Coleoidea</taxon>
        <taxon>Octopodiformes</taxon>
        <taxon>Octopoda</taxon>
        <taxon>Incirrata</taxon>
        <taxon>Octopodidae</taxon>
        <taxon>Octopus</taxon>
    </lineage>
</organism>
<keyword evidence="7" id="KW-1015">Disulfide bond</keyword>
<keyword evidence="4" id="KW-0378">Hydrolase</keyword>
<proteinExistence type="inferred from homology"/>
<dbReference type="InterPro" id="IPR016130">
    <property type="entry name" value="Tyr_Pase_AS"/>
</dbReference>
<evidence type="ECO:0000256" key="6">
    <source>
        <dbReference type="ARBA" id="ARBA00022912"/>
    </source>
</evidence>
<dbReference type="AlphaFoldDB" id="A0A7E6FSX8"/>
<keyword evidence="5" id="KW-0106">Calcium</keyword>
<dbReference type="PRINTS" id="PR00700">
    <property type="entry name" value="PRTYPHPHTASE"/>
</dbReference>
<dbReference type="EC" id="3.1.3.48" evidence="2"/>
<dbReference type="InterPro" id="IPR000242">
    <property type="entry name" value="PTP_cat"/>
</dbReference>
<protein>
    <recommendedName>
        <fullName evidence="2">protein-tyrosine-phosphatase</fullName>
        <ecNumber evidence="2">3.1.3.48</ecNumber>
    </recommendedName>
</protein>
<dbReference type="PROSITE" id="PS00383">
    <property type="entry name" value="TYR_PHOSPHATASE_1"/>
    <property type="match status" value="1"/>
</dbReference>
<gene>
    <name evidence="14" type="primary">LOC115226024</name>
</gene>
<dbReference type="PROSITE" id="PS50056">
    <property type="entry name" value="TYR_PHOSPHATASE_2"/>
    <property type="match status" value="2"/>
</dbReference>
<feature type="signal peptide" evidence="10">
    <location>
        <begin position="1"/>
        <end position="24"/>
    </location>
</feature>
<evidence type="ECO:0000256" key="1">
    <source>
        <dbReference type="ARBA" id="ARBA00009580"/>
    </source>
</evidence>
<dbReference type="GO" id="GO:0046872">
    <property type="term" value="F:metal ion binding"/>
    <property type="evidence" value="ECO:0007669"/>
    <property type="project" value="UniProtKB-KW"/>
</dbReference>
<dbReference type="Gene3D" id="3.90.190.10">
    <property type="entry name" value="Protein tyrosine phosphatase superfamily"/>
    <property type="match status" value="2"/>
</dbReference>
<keyword evidence="10" id="KW-0732">Signal</keyword>
<dbReference type="Gene3D" id="2.170.300.10">
    <property type="entry name" value="Tie2 ligand-binding domain superfamily"/>
    <property type="match status" value="1"/>
</dbReference>
<keyword evidence="9" id="KW-0472">Membrane</keyword>
<accession>A0A7E6FSX8</accession>
<dbReference type="GO" id="GO:0004725">
    <property type="term" value="F:protein tyrosine phosphatase activity"/>
    <property type="evidence" value="ECO:0007669"/>
    <property type="project" value="UniProtKB-EC"/>
</dbReference>
<dbReference type="KEGG" id="osn:115226024"/>
<dbReference type="SMART" id="SM00404">
    <property type="entry name" value="PTPc_motif"/>
    <property type="match status" value="2"/>
</dbReference>
<evidence type="ECO:0000259" key="12">
    <source>
        <dbReference type="PROSITE" id="PS50056"/>
    </source>
</evidence>
<feature type="transmembrane region" description="Helical" evidence="9">
    <location>
        <begin position="500"/>
        <end position="524"/>
    </location>
</feature>